<dbReference type="OrthoDB" id="179763at2"/>
<name>A0A432YUN7_9GAMM</name>
<sequence>MIGKPREIQVLTSGQSNHTLRVTTDTEDYVLKRWQHERLFAVDRELEVTVQEQLAKSALAPEVIDHHLEQGWLLQPYYQAPSLQQVTLSPLMKASVLAEMLSKIHHTRIEIPVWSMAARVEHYLQQLQLLDSSLASNMRAELLPMQPLLEDWLSYPVLCHNDLSMHHILMTAPIRVIDWEYAGIGHPLFDIASTIKINKLSHEMIKRLITDYEKLTHYQVDPARLTQWCEFVEWLNKVWQHLFRHTS</sequence>
<dbReference type="GO" id="GO:0006646">
    <property type="term" value="P:phosphatidylethanolamine biosynthetic process"/>
    <property type="evidence" value="ECO:0007669"/>
    <property type="project" value="TreeGrafter"/>
</dbReference>
<feature type="domain" description="Aminoglycoside phosphotransferase" evidence="1">
    <location>
        <begin position="7"/>
        <end position="216"/>
    </location>
</feature>
<proteinExistence type="predicted"/>
<comment type="caution">
    <text evidence="2">The sequence shown here is derived from an EMBL/GenBank/DDBJ whole genome shotgun (WGS) entry which is preliminary data.</text>
</comment>
<dbReference type="Gene3D" id="3.90.1200.10">
    <property type="match status" value="1"/>
</dbReference>
<evidence type="ECO:0000259" key="1">
    <source>
        <dbReference type="Pfam" id="PF01636"/>
    </source>
</evidence>
<dbReference type="PANTHER" id="PTHR22603">
    <property type="entry name" value="CHOLINE/ETHANOALAMINE KINASE"/>
    <property type="match status" value="1"/>
</dbReference>
<keyword evidence="2" id="KW-0418">Kinase</keyword>
<accession>A0A432YUN7</accession>
<reference evidence="3" key="1">
    <citation type="journal article" date="2018" name="Front. Microbiol.">
        <title>Genome-Based Analysis Reveals the Taxonomy and Diversity of the Family Idiomarinaceae.</title>
        <authorList>
            <person name="Liu Y."/>
            <person name="Lai Q."/>
            <person name="Shao Z."/>
        </authorList>
    </citation>
    <scope>NUCLEOTIDE SEQUENCE [LARGE SCALE GENOMIC DNA]</scope>
    <source>
        <strain evidence="3">R22</strain>
    </source>
</reference>
<dbReference type="EMBL" id="PIQC01000008">
    <property type="protein sequence ID" value="RUO67027.1"/>
    <property type="molecule type" value="Genomic_DNA"/>
</dbReference>
<dbReference type="CDD" id="cd05151">
    <property type="entry name" value="ChoK-like"/>
    <property type="match status" value="1"/>
</dbReference>
<gene>
    <name evidence="2" type="ORF">CWI78_10990</name>
</gene>
<dbReference type="Proteomes" id="UP000288058">
    <property type="component" value="Unassembled WGS sequence"/>
</dbReference>
<protein>
    <submittedName>
        <fullName evidence="2">Choline kinase</fullName>
    </submittedName>
</protein>
<organism evidence="2 3">
    <name type="scientific">Idiomarina ramblicola</name>
    <dbReference type="NCBI Taxonomy" id="263724"/>
    <lineage>
        <taxon>Bacteria</taxon>
        <taxon>Pseudomonadati</taxon>
        <taxon>Pseudomonadota</taxon>
        <taxon>Gammaproteobacteria</taxon>
        <taxon>Alteromonadales</taxon>
        <taxon>Idiomarinaceae</taxon>
        <taxon>Idiomarina</taxon>
    </lineage>
</organism>
<keyword evidence="2" id="KW-0808">Transferase</keyword>
<evidence type="ECO:0000313" key="3">
    <source>
        <dbReference type="Proteomes" id="UP000288058"/>
    </source>
</evidence>
<dbReference type="InterPro" id="IPR002575">
    <property type="entry name" value="Aminoglycoside_PTrfase"/>
</dbReference>
<dbReference type="GO" id="GO:0005737">
    <property type="term" value="C:cytoplasm"/>
    <property type="evidence" value="ECO:0007669"/>
    <property type="project" value="TreeGrafter"/>
</dbReference>
<dbReference type="RefSeq" id="WP_126782854.1">
    <property type="nucleotide sequence ID" value="NZ_PIQC01000008.1"/>
</dbReference>
<dbReference type="AlphaFoldDB" id="A0A432YUN7"/>
<dbReference type="Pfam" id="PF01636">
    <property type="entry name" value="APH"/>
    <property type="match status" value="1"/>
</dbReference>
<dbReference type="SUPFAM" id="SSF56112">
    <property type="entry name" value="Protein kinase-like (PK-like)"/>
    <property type="match status" value="1"/>
</dbReference>
<dbReference type="PANTHER" id="PTHR22603:SF66">
    <property type="entry name" value="ETHANOLAMINE KINASE"/>
    <property type="match status" value="1"/>
</dbReference>
<dbReference type="GO" id="GO:0004305">
    <property type="term" value="F:ethanolamine kinase activity"/>
    <property type="evidence" value="ECO:0007669"/>
    <property type="project" value="TreeGrafter"/>
</dbReference>
<keyword evidence="3" id="KW-1185">Reference proteome</keyword>
<evidence type="ECO:0000313" key="2">
    <source>
        <dbReference type="EMBL" id="RUO67027.1"/>
    </source>
</evidence>
<dbReference type="InterPro" id="IPR011009">
    <property type="entry name" value="Kinase-like_dom_sf"/>
</dbReference>
<dbReference type="Gene3D" id="3.30.200.20">
    <property type="entry name" value="Phosphorylase Kinase, domain 1"/>
    <property type="match status" value="1"/>
</dbReference>